<reference evidence="1 2" key="1">
    <citation type="submission" date="2012-12" db="EMBL/GenBank/DDBJ databases">
        <authorList>
            <person name="Sencilo A."/>
            <person name="Jacobs-Sera D."/>
            <person name="Russell D.A."/>
            <person name="Ko C."/>
            <person name="Atanasova N."/>
            <person name="Osterlund E."/>
            <person name="Oksanen H.M."/>
            <person name="Bamford D.H."/>
            <person name="Hatfull G.F."/>
            <person name="Roine E."/>
            <person name="Hendrix R.W."/>
        </authorList>
    </citation>
    <scope>NUCLEOTIDE SEQUENCE [LARGE SCALE GENOMIC DNA]</scope>
</reference>
<proteinExistence type="predicted"/>
<sequence length="74" mass="8281">MSETIEIKEHHMEGKVVYEAAIPGYGDVTSPCIDLPTSHMTGVWMEAGLTRMEFPSNAEFHVEESENIVRVSTK</sequence>
<dbReference type="KEGG" id="vg:16194084"/>
<dbReference type="Proteomes" id="UP000202786">
    <property type="component" value="Segment"/>
</dbReference>
<protein>
    <submittedName>
        <fullName evidence="1">Uncharacterized protein</fullName>
    </submittedName>
</protein>
<evidence type="ECO:0000313" key="1">
    <source>
        <dbReference type="EMBL" id="AGM11551.1"/>
    </source>
</evidence>
<organism evidence="1 2">
    <name type="scientific">Halogranum tailed virus 1</name>
    <dbReference type="NCBI Taxonomy" id="1273749"/>
    <lineage>
        <taxon>Viruses</taxon>
        <taxon>Duplodnaviria</taxon>
        <taxon>Heunggongvirae</taxon>
        <taxon>Uroviricota</taxon>
        <taxon>Caudoviricetes</taxon>
        <taxon>Thumleimavirales</taxon>
        <taxon>Halomagnusviridae</taxon>
        <taxon>Hagravirus</taxon>
        <taxon>Hagravirus capitaneum</taxon>
        <taxon>Hagravirus HGTV1</taxon>
    </lineage>
</organism>
<gene>
    <name evidence="1" type="primary">254</name>
    <name evidence="1" type="ORF">HGTV1_254</name>
</gene>
<name>R4TGZ4_9CAUD</name>
<evidence type="ECO:0000313" key="2">
    <source>
        <dbReference type="Proteomes" id="UP000202786"/>
    </source>
</evidence>
<dbReference type="GeneID" id="16194084"/>
<accession>R4TGZ4</accession>
<dbReference type="EMBL" id="KC292026">
    <property type="protein sequence ID" value="AGM11551.1"/>
    <property type="molecule type" value="Genomic_DNA"/>
</dbReference>
<keyword evidence="2" id="KW-1185">Reference proteome</keyword>
<dbReference type="RefSeq" id="YP_008059429.1">
    <property type="nucleotide sequence ID" value="NC_021328.1"/>
</dbReference>